<comment type="subcellular location">
    <subcellularLocation>
        <location evidence="1">Membrane</location>
        <topology evidence="1">Multi-pass membrane protein</topology>
    </subcellularLocation>
</comment>
<dbReference type="GO" id="GO:0016020">
    <property type="term" value="C:membrane"/>
    <property type="evidence" value="ECO:0007669"/>
    <property type="project" value="UniProtKB-SubCell"/>
</dbReference>
<dbReference type="NCBIfam" id="TIGR03025">
    <property type="entry name" value="EPS_sugtrans"/>
    <property type="match status" value="1"/>
</dbReference>
<dbReference type="InterPro" id="IPR003362">
    <property type="entry name" value="Bact_transf"/>
</dbReference>
<feature type="transmembrane region" description="Helical" evidence="7">
    <location>
        <begin position="82"/>
        <end position="104"/>
    </location>
</feature>
<dbReference type="InterPro" id="IPR017475">
    <property type="entry name" value="EPS_sugar_tfrase"/>
</dbReference>
<dbReference type="Pfam" id="PF13727">
    <property type="entry name" value="CoA_binding_3"/>
    <property type="match status" value="1"/>
</dbReference>
<dbReference type="Pfam" id="PF02397">
    <property type="entry name" value="Bac_transf"/>
    <property type="match status" value="1"/>
</dbReference>
<dbReference type="Gene3D" id="3.40.50.720">
    <property type="entry name" value="NAD(P)-binding Rossmann-like Domain"/>
    <property type="match status" value="1"/>
</dbReference>
<gene>
    <name evidence="9" type="ORF">DDF84_029670</name>
</gene>
<evidence type="ECO:0000259" key="8">
    <source>
        <dbReference type="Pfam" id="PF02397"/>
    </source>
</evidence>
<proteinExistence type="inferred from homology"/>
<accession>A0A482J0T7</accession>
<comment type="similarity">
    <text evidence="2">Belongs to the bacterial sugar transferase family.</text>
</comment>
<dbReference type="EMBL" id="CP037901">
    <property type="protein sequence ID" value="QBP13746.1"/>
    <property type="molecule type" value="Genomic_DNA"/>
</dbReference>
<keyword evidence="5 7" id="KW-1133">Transmembrane helix</keyword>
<protein>
    <submittedName>
        <fullName evidence="9">Undecaprenyl-phosphate glucose phosphotransferase</fullName>
        <ecNumber evidence="9">2.7.8.31</ecNumber>
    </submittedName>
</protein>
<evidence type="ECO:0000256" key="7">
    <source>
        <dbReference type="SAM" id="Phobius"/>
    </source>
</evidence>
<dbReference type="InterPro" id="IPR036291">
    <property type="entry name" value="NAD(P)-bd_dom_sf"/>
</dbReference>
<dbReference type="GO" id="GO:0089702">
    <property type="term" value="F:undecaprenyl-phosphate glucose phosphotransferase activity"/>
    <property type="evidence" value="ECO:0007669"/>
    <property type="project" value="UniProtKB-EC"/>
</dbReference>
<feature type="domain" description="Bacterial sugar transferase" evidence="8">
    <location>
        <begin position="278"/>
        <end position="459"/>
    </location>
</feature>
<evidence type="ECO:0000256" key="4">
    <source>
        <dbReference type="ARBA" id="ARBA00022692"/>
    </source>
</evidence>
<evidence type="ECO:0000256" key="3">
    <source>
        <dbReference type="ARBA" id="ARBA00022679"/>
    </source>
</evidence>
<dbReference type="EC" id="2.7.8.31" evidence="9"/>
<evidence type="ECO:0000256" key="6">
    <source>
        <dbReference type="ARBA" id="ARBA00023136"/>
    </source>
</evidence>
<name>A0A482J0T7_9BURK</name>
<dbReference type="SUPFAM" id="SSF51735">
    <property type="entry name" value="NAD(P)-binding Rossmann-fold domains"/>
    <property type="match status" value="1"/>
</dbReference>
<dbReference type="AlphaFoldDB" id="A0A482J0T7"/>
<sequence length="468" mass="52696">MASEWNVAAERHSALHYLYRLGDAVLIAVCGIAMGALYFHDGIRSAAPVNGFLTMLCALGALLIFPAFGIYESWRGRSRAVLGLRIAAAWTVVFISGLLGAFLIHQIGAVSRVWSMGWFIGTGVMLALSRVVMFRMLANVRQHGINAKRVLIFGYGPLGREMYDRVQHFRDAGYRVVGVYDEESDAIPYEVTSLRRIEEVSSFVRDQGVREIWLTLPMAACRDLSGVVRQFRNEMIDIRWVPDVSSVELLGHRFSEFMGLPVIDLNSPPVSGITGVVKASFDRVFSLGVLVCLSPLLLLIAAMVKLSSPGPVLFRQQRLGIDGQPFNVYKFRTMRQHQDGGGVTQAVRGDPRVTRVGAFLRRTSLDELPQFINVLRGEMSVVGPRPHAMEHNELYKELIDRYMLRHRVKPGITGWAQINGLRGQTDTVEKMRKRIEFDIYYIQHWSFQLDLRIILRTALHGWTGTTAY</sequence>
<evidence type="ECO:0000256" key="1">
    <source>
        <dbReference type="ARBA" id="ARBA00004141"/>
    </source>
</evidence>
<dbReference type="PANTHER" id="PTHR30576">
    <property type="entry name" value="COLANIC BIOSYNTHESIS UDP-GLUCOSE LIPID CARRIER TRANSFERASE"/>
    <property type="match status" value="1"/>
</dbReference>
<dbReference type="RefSeq" id="WP_017511673.1">
    <property type="nucleotide sequence ID" value="NZ_CP037901.1"/>
</dbReference>
<feature type="transmembrane region" description="Helical" evidence="7">
    <location>
        <begin position="21"/>
        <end position="39"/>
    </location>
</feature>
<dbReference type="PANTHER" id="PTHR30576:SF0">
    <property type="entry name" value="UNDECAPRENYL-PHOSPHATE N-ACETYLGALACTOSAMINYL 1-PHOSPHATE TRANSFERASE-RELATED"/>
    <property type="match status" value="1"/>
</dbReference>
<organism evidence="9 10">
    <name type="scientific">Cupriavidus metallidurans</name>
    <dbReference type="NCBI Taxonomy" id="119219"/>
    <lineage>
        <taxon>Bacteria</taxon>
        <taxon>Pseudomonadati</taxon>
        <taxon>Pseudomonadota</taxon>
        <taxon>Betaproteobacteria</taxon>
        <taxon>Burkholderiales</taxon>
        <taxon>Burkholderiaceae</taxon>
        <taxon>Cupriavidus</taxon>
    </lineage>
</organism>
<dbReference type="OrthoDB" id="9808602at2"/>
<feature type="transmembrane region" description="Helical" evidence="7">
    <location>
        <begin position="116"/>
        <end position="138"/>
    </location>
</feature>
<dbReference type="InterPro" id="IPR017473">
    <property type="entry name" value="Undecaprenyl-P_gluc_Ptfrase"/>
</dbReference>
<keyword evidence="3 9" id="KW-0808">Transferase</keyword>
<evidence type="ECO:0000256" key="5">
    <source>
        <dbReference type="ARBA" id="ARBA00022989"/>
    </source>
</evidence>
<keyword evidence="4 7" id="KW-0812">Transmembrane</keyword>
<feature type="transmembrane region" description="Helical" evidence="7">
    <location>
        <begin position="51"/>
        <end position="70"/>
    </location>
</feature>
<evidence type="ECO:0000256" key="2">
    <source>
        <dbReference type="ARBA" id="ARBA00006464"/>
    </source>
</evidence>
<dbReference type="NCBIfam" id="TIGR03023">
    <property type="entry name" value="WcaJ_sugtrans"/>
    <property type="match status" value="1"/>
</dbReference>
<dbReference type="Proteomes" id="UP000253772">
    <property type="component" value="Chromosome c2"/>
</dbReference>
<keyword evidence="6 7" id="KW-0472">Membrane</keyword>
<reference evidence="9 10" key="1">
    <citation type="submission" date="2019-03" db="EMBL/GenBank/DDBJ databases">
        <title>Comparative insights into the high quality Complete genome sequence of highly metal resistant Cupriavidus metallidurans strain BS1 isolated from a gold-copper mine.</title>
        <authorList>
            <person name="Mazhar H.S."/>
            <person name="Rensing C."/>
        </authorList>
    </citation>
    <scope>NUCLEOTIDE SEQUENCE [LARGE SCALE GENOMIC DNA]</scope>
    <source>
        <strain evidence="9 10">BS1</strain>
    </source>
</reference>
<feature type="transmembrane region" description="Helical" evidence="7">
    <location>
        <begin position="284"/>
        <end position="304"/>
    </location>
</feature>
<evidence type="ECO:0000313" key="9">
    <source>
        <dbReference type="EMBL" id="QBP13746.1"/>
    </source>
</evidence>
<evidence type="ECO:0000313" key="10">
    <source>
        <dbReference type="Proteomes" id="UP000253772"/>
    </source>
</evidence>